<sequence length="192" mass="22018">MWKELQEELHSHFPSQNSYRGETLSVCGMWKELQEELQSHFPSKNSYREKPFQCLECGKSFTDSSANFSLSIKEFIQGRNPISVWNVERASVRAPLSLPITEFIQGRNPISVWNVERVSGRAPLSLPIKESVQSSEKPLYSFRSQANPHLFNQAFFLLTSNAILTCDVLCFYVVFLCSKHPETCGCREYSHS</sequence>
<evidence type="ECO:0000313" key="1">
    <source>
        <dbReference type="EMBL" id="CAI7934934.1"/>
    </source>
</evidence>
<dbReference type="EMBL" id="CANTUW010000014">
    <property type="protein sequence ID" value="CAI7934934.1"/>
    <property type="molecule type" value="Genomic_DNA"/>
</dbReference>
<dbReference type="AlphaFoldDB" id="A0AA35QQB5"/>
<reference evidence="1" key="1">
    <citation type="submission" date="2022-12" db="EMBL/GenBank/DDBJ databases">
        <authorList>
            <person name="Alioto T."/>
            <person name="Alioto T."/>
            <person name="Gomez Garrido J."/>
        </authorList>
    </citation>
    <scope>NUCLEOTIDE SEQUENCE</scope>
</reference>
<gene>
    <name evidence="1" type="ORF">PODLI_1B015755</name>
</gene>
<protein>
    <submittedName>
        <fullName evidence="1">---NA</fullName>
    </submittedName>
</protein>
<evidence type="ECO:0000313" key="2">
    <source>
        <dbReference type="Proteomes" id="UP001178461"/>
    </source>
</evidence>
<comment type="caution">
    <text evidence="1">The sequence shown here is derived from an EMBL/GenBank/DDBJ whole genome shotgun (WGS) entry which is preliminary data.</text>
</comment>
<dbReference type="Gene3D" id="3.30.160.60">
    <property type="entry name" value="Classic Zinc Finger"/>
    <property type="match status" value="1"/>
</dbReference>
<name>A0AA35QQB5_9SAUR</name>
<dbReference type="InterPro" id="IPR039938">
    <property type="entry name" value="Sp4-like"/>
</dbReference>
<keyword evidence="2" id="KW-1185">Reference proteome</keyword>
<dbReference type="PANTHER" id="PTHR14947">
    <property type="entry name" value="ZINC FINGER PROTEIN"/>
    <property type="match status" value="1"/>
</dbReference>
<dbReference type="PANTHER" id="PTHR14947:SF24">
    <property type="entry name" value="ZINC FINGER PROTEIN 781-RELATED"/>
    <property type="match status" value="1"/>
</dbReference>
<accession>A0AA35QQB5</accession>
<organism evidence="1 2">
    <name type="scientific">Podarcis lilfordi</name>
    <name type="common">Lilford's wall lizard</name>
    <dbReference type="NCBI Taxonomy" id="74358"/>
    <lineage>
        <taxon>Eukaryota</taxon>
        <taxon>Metazoa</taxon>
        <taxon>Chordata</taxon>
        <taxon>Craniata</taxon>
        <taxon>Vertebrata</taxon>
        <taxon>Euteleostomi</taxon>
        <taxon>Lepidosauria</taxon>
        <taxon>Squamata</taxon>
        <taxon>Bifurcata</taxon>
        <taxon>Unidentata</taxon>
        <taxon>Episquamata</taxon>
        <taxon>Laterata</taxon>
        <taxon>Lacertibaenia</taxon>
        <taxon>Lacertidae</taxon>
        <taxon>Podarcis</taxon>
    </lineage>
</organism>
<dbReference type="Proteomes" id="UP001178461">
    <property type="component" value="Unassembled WGS sequence"/>
</dbReference>
<dbReference type="FunFam" id="3.30.160.60:FF:000038">
    <property type="entry name" value="Zinc finger protein 624"/>
    <property type="match status" value="1"/>
</dbReference>
<proteinExistence type="predicted"/>